<name>F6ENY2_HOYSD</name>
<gene>
    <name evidence="4" type="ordered locus">AS9A_1999</name>
</gene>
<reference evidence="4 5" key="1">
    <citation type="journal article" date="2011" name="J. Bacteriol.">
        <title>Complete genome sequence of Amycolicicoccus subflavus DQS3-9A1T, an actinomycete isolated from crude oil-polluted soil.</title>
        <authorList>
            <person name="Cai M."/>
            <person name="Chen W.M."/>
            <person name="Nie Y."/>
            <person name="Chi C.Q."/>
            <person name="Wang Y.N."/>
            <person name="Tang Y.Q."/>
            <person name="Li G.Y."/>
            <person name="Wu X.L."/>
        </authorList>
    </citation>
    <scope>NUCLEOTIDE SEQUENCE [LARGE SCALE GENOMIC DNA]</scope>
    <source>
        <strain evidence="5">DSM 45089 / DQS3-9A1</strain>
    </source>
</reference>
<dbReference type="KEGG" id="asd:AS9A_1999"/>
<dbReference type="Gene3D" id="3.40.50.300">
    <property type="entry name" value="P-loop containing nucleotide triphosphate hydrolases"/>
    <property type="match status" value="1"/>
</dbReference>
<feature type="domain" description="Helicase ATP-binding" evidence="2">
    <location>
        <begin position="346"/>
        <end position="505"/>
    </location>
</feature>
<dbReference type="SMART" id="SM00490">
    <property type="entry name" value="HELICc"/>
    <property type="match status" value="1"/>
</dbReference>
<dbReference type="SMART" id="SM00487">
    <property type="entry name" value="DEXDc"/>
    <property type="match status" value="1"/>
</dbReference>
<dbReference type="GO" id="GO:0016787">
    <property type="term" value="F:hydrolase activity"/>
    <property type="evidence" value="ECO:0007669"/>
    <property type="project" value="UniProtKB-KW"/>
</dbReference>
<dbReference type="GO" id="GO:0005524">
    <property type="term" value="F:ATP binding"/>
    <property type="evidence" value="ECO:0007669"/>
    <property type="project" value="InterPro"/>
</dbReference>
<dbReference type="CDD" id="cd18793">
    <property type="entry name" value="SF2_C_SNF"/>
    <property type="match status" value="1"/>
</dbReference>
<evidence type="ECO:0000259" key="3">
    <source>
        <dbReference type="PROSITE" id="PS51194"/>
    </source>
</evidence>
<evidence type="ECO:0000259" key="2">
    <source>
        <dbReference type="PROSITE" id="PS51192"/>
    </source>
</evidence>
<dbReference type="SUPFAM" id="SSF47794">
    <property type="entry name" value="Rad51 N-terminal domain-like"/>
    <property type="match status" value="1"/>
</dbReference>
<keyword evidence="5" id="KW-1185">Reference proteome</keyword>
<sequence length="766" mass="84117">MDIDSNNTDLICEWLVRFRRTPERQRYDPSMRIQSPSPTPAALGPDEYAAAKSRIGPPAQQMLELARWIVDSSAVLLAAPETLRAAALNQIEIVTGDTVGEQLRRTALSELKPLVDSRTRLAALENAGYQTVADVADKPAAQLTRLPGVGAHTAGQVCAAARSVADRLTSQTQIRFDTVMRPHLQTELLALLAALRHADATVAAVGPVLSDLAAHIVPTADAAARATSRFRMFFASRATKHATLSALRELETLLVDPEVLALQQTLTSTGPGLDPGAYLPDQLWRDFEHNAAAFYAILESLGVGRELDGEAARGFLGDDDARSVAETELDTSLLTATLRGYQKFGAQFALQRRYAILGDEMGLGKTVQALAAVAHLAAAGHRWFLVICPASVQVNWLNEIQRHTVLDAHSVHGRDRDEALFAWQRSGGVAVTTFGTVGGVSLPETIALSMLIVDEAHYVKNPETQRAWFVGRMIGQAERALFLTGTPMENRVSEFRNLVAYLRPDVADRVTAADALAGARKFRRTVAPVYLRRNQEDVLTELPERIDIEEWVYLSPGDTREYRDAVRSGNFMWMRRAAYSSSESAKLERLLEIVDEANEDGFKVLIFSYFLDVLERIGSALGSKVAGTITGSVPAPERQRLVDAFTAYQGPTVLLSQIQAGGVGLNIQAASIVILTEPQWKPSTEEQAIARAHRMGQVRAVQVHRLLAKDTVDDHMRQIVARKRELFDEYARKSASKEADARSVDVDVADDEQRIVEAERQRLGIK</sequence>
<dbReference type="InterPro" id="IPR038718">
    <property type="entry name" value="SNF2-like_sf"/>
</dbReference>
<dbReference type="Gene3D" id="1.10.150.20">
    <property type="entry name" value="5' to 3' exonuclease, C-terminal subdomain"/>
    <property type="match status" value="1"/>
</dbReference>
<protein>
    <submittedName>
        <fullName evidence="4">SNF2-like protein</fullName>
    </submittedName>
</protein>
<dbReference type="InterPro" id="IPR027417">
    <property type="entry name" value="P-loop_NTPase"/>
</dbReference>
<dbReference type="Gene3D" id="3.40.50.10810">
    <property type="entry name" value="Tandem AAA-ATPase domain"/>
    <property type="match status" value="1"/>
</dbReference>
<dbReference type="PROSITE" id="PS51192">
    <property type="entry name" value="HELICASE_ATP_BIND_1"/>
    <property type="match status" value="1"/>
</dbReference>
<dbReference type="eggNOG" id="COG0553">
    <property type="taxonomic scope" value="Bacteria"/>
</dbReference>
<dbReference type="InterPro" id="IPR014001">
    <property type="entry name" value="Helicase_ATP-bd"/>
</dbReference>
<dbReference type="InterPro" id="IPR010995">
    <property type="entry name" value="DNA_repair_Rad51/TF_NusA_a-hlx"/>
</dbReference>
<dbReference type="AlphaFoldDB" id="F6ENY2"/>
<dbReference type="HOGENOM" id="CLU_000315_17_4_11"/>
<dbReference type="SUPFAM" id="SSF52540">
    <property type="entry name" value="P-loop containing nucleoside triphosphate hydrolases"/>
    <property type="match status" value="2"/>
</dbReference>
<dbReference type="CDD" id="cd17919">
    <property type="entry name" value="DEXHc_Snf"/>
    <property type="match status" value="1"/>
</dbReference>
<evidence type="ECO:0000313" key="5">
    <source>
        <dbReference type="Proteomes" id="UP000009235"/>
    </source>
</evidence>
<dbReference type="PROSITE" id="PS51194">
    <property type="entry name" value="HELICASE_CTER"/>
    <property type="match status" value="1"/>
</dbReference>
<dbReference type="STRING" id="443218.AS9A_1999"/>
<dbReference type="InterPro" id="IPR001650">
    <property type="entry name" value="Helicase_C-like"/>
</dbReference>
<evidence type="ECO:0000313" key="4">
    <source>
        <dbReference type="EMBL" id="AEF40448.1"/>
    </source>
</evidence>
<evidence type="ECO:0000256" key="1">
    <source>
        <dbReference type="ARBA" id="ARBA00022801"/>
    </source>
</evidence>
<accession>F6ENY2</accession>
<dbReference type="InterPro" id="IPR049730">
    <property type="entry name" value="SNF2/RAD54-like_C"/>
</dbReference>
<feature type="domain" description="Helicase C-terminal" evidence="3">
    <location>
        <begin position="586"/>
        <end position="742"/>
    </location>
</feature>
<organism evidence="4 5">
    <name type="scientific">Hoyosella subflava (strain DSM 45089 / JCM 17490 / NBRC 109087 / DQS3-9A1)</name>
    <name type="common">Amycolicicoccus subflavus</name>
    <dbReference type="NCBI Taxonomy" id="443218"/>
    <lineage>
        <taxon>Bacteria</taxon>
        <taxon>Bacillati</taxon>
        <taxon>Actinomycetota</taxon>
        <taxon>Actinomycetes</taxon>
        <taxon>Mycobacteriales</taxon>
        <taxon>Hoyosellaceae</taxon>
        <taxon>Hoyosella</taxon>
    </lineage>
</organism>
<proteinExistence type="predicted"/>
<dbReference type="EMBL" id="CP002786">
    <property type="protein sequence ID" value="AEF40448.1"/>
    <property type="molecule type" value="Genomic_DNA"/>
</dbReference>
<dbReference type="Proteomes" id="UP000009235">
    <property type="component" value="Chromosome"/>
</dbReference>
<keyword evidence="1" id="KW-0378">Hydrolase</keyword>
<dbReference type="InterPro" id="IPR000330">
    <property type="entry name" value="SNF2_N"/>
</dbReference>
<dbReference type="Pfam" id="PF00176">
    <property type="entry name" value="SNF2-rel_dom"/>
    <property type="match status" value="1"/>
</dbReference>
<dbReference type="PANTHER" id="PTHR10799">
    <property type="entry name" value="SNF2/RAD54 HELICASE FAMILY"/>
    <property type="match status" value="1"/>
</dbReference>
<dbReference type="Pfam" id="PF14520">
    <property type="entry name" value="HHH_5"/>
    <property type="match status" value="1"/>
</dbReference>